<reference evidence="1 2" key="2">
    <citation type="submission" date="2007-04" db="EMBL/GenBank/DDBJ databases">
        <title>Draft genome sequence of Ruminococcus obeum (ATCC 29174).</title>
        <authorList>
            <person name="Sudarsanam P."/>
            <person name="Ley R."/>
            <person name="Guruge J."/>
            <person name="Turnbaugh P.J."/>
            <person name="Mahowald M."/>
            <person name="Liep D."/>
            <person name="Gordon J."/>
        </authorList>
    </citation>
    <scope>NUCLEOTIDE SEQUENCE [LARGE SCALE GENOMIC DNA]</scope>
    <source>
        <strain evidence="1 2">ATCC 29174</strain>
    </source>
</reference>
<sequence length="53" mass="6150">MSAVWTITSGEIEVPVKDAGYLGQDGKTPWSFTPVWYWDPVLHVQDRWEAENR</sequence>
<name>A5ZYV7_9FIRM</name>
<dbReference type="Proteomes" id="UP000006002">
    <property type="component" value="Unassembled WGS sequence"/>
</dbReference>
<protein>
    <submittedName>
        <fullName evidence="1">Uncharacterized protein</fullName>
    </submittedName>
</protein>
<reference evidence="1 2" key="1">
    <citation type="submission" date="2007-03" db="EMBL/GenBank/DDBJ databases">
        <authorList>
            <person name="Fulton L."/>
            <person name="Clifton S."/>
            <person name="Fulton B."/>
            <person name="Xu J."/>
            <person name="Minx P."/>
            <person name="Pepin K.H."/>
            <person name="Johnson M."/>
            <person name="Thiruvilangam P."/>
            <person name="Bhonagiri V."/>
            <person name="Nash W.E."/>
            <person name="Mardis E.R."/>
            <person name="Wilson R.K."/>
        </authorList>
    </citation>
    <scope>NUCLEOTIDE SEQUENCE [LARGE SCALE GENOMIC DNA]</scope>
    <source>
        <strain evidence="1 2">ATCC 29174</strain>
    </source>
</reference>
<evidence type="ECO:0000313" key="2">
    <source>
        <dbReference type="Proteomes" id="UP000006002"/>
    </source>
</evidence>
<dbReference type="HOGENOM" id="CLU_3059066_0_0_9"/>
<evidence type="ECO:0000313" key="1">
    <source>
        <dbReference type="EMBL" id="EDM85210.1"/>
    </source>
</evidence>
<accession>A5ZYV7</accession>
<dbReference type="EMBL" id="AAVO02000060">
    <property type="protein sequence ID" value="EDM85210.1"/>
    <property type="molecule type" value="Genomic_DNA"/>
</dbReference>
<gene>
    <name evidence="1" type="ORF">RUMOBE_04230</name>
</gene>
<organism evidence="1 2">
    <name type="scientific">Blautia obeum ATCC 29174</name>
    <dbReference type="NCBI Taxonomy" id="411459"/>
    <lineage>
        <taxon>Bacteria</taxon>
        <taxon>Bacillati</taxon>
        <taxon>Bacillota</taxon>
        <taxon>Clostridia</taxon>
        <taxon>Lachnospirales</taxon>
        <taxon>Lachnospiraceae</taxon>
        <taxon>Blautia</taxon>
    </lineage>
</organism>
<proteinExistence type="predicted"/>
<comment type="caution">
    <text evidence="1">The sequence shown here is derived from an EMBL/GenBank/DDBJ whole genome shotgun (WGS) entry which is preliminary data.</text>
</comment>
<dbReference type="AlphaFoldDB" id="A5ZYV7"/>